<dbReference type="NCBIfam" id="NF010167">
    <property type="entry name" value="PRK13648.1"/>
    <property type="match status" value="2"/>
</dbReference>
<dbReference type="InterPro" id="IPR015856">
    <property type="entry name" value="ABC_transpr_CbiO/EcfA_su"/>
</dbReference>
<dbReference type="GO" id="GO:0042626">
    <property type="term" value="F:ATPase-coupled transmembrane transporter activity"/>
    <property type="evidence" value="ECO:0007669"/>
    <property type="project" value="TreeGrafter"/>
</dbReference>
<dbReference type="InterPro" id="IPR050095">
    <property type="entry name" value="ECF_ABC_transporter_ATP-bd"/>
</dbReference>
<dbReference type="GO" id="GO:0016887">
    <property type="term" value="F:ATP hydrolysis activity"/>
    <property type="evidence" value="ECO:0007669"/>
    <property type="project" value="InterPro"/>
</dbReference>
<dbReference type="PROSITE" id="PS50893">
    <property type="entry name" value="ABC_TRANSPORTER_2"/>
    <property type="match status" value="2"/>
</dbReference>
<sequence length="475" mass="54602">MSKIEILRCENITFKYSEKSKREIIKNLSLSFHRGDIYLVTGFSGCGKSTLAYILAGLYPEHKGVLTEGRVFLDNKDIGEYSIQERAKKIGMMFQNTDTQFCMESVKEEIIFTLENIKLPVEKMDKKVDEILKKVEILELRDRELSTLSGGEKQKVALASILALEPEVIILDEPFANVDIDSSHEIIDTLLELNSKRKTTLIIIDHRLSLWKNINYNLITLDNGNKVLNKNINRELEDSKPLKKKVYIEGENISNSIIEVKKLELRYDNNILASNLSFQIPRGKITSIIGKSGSGKSSLLNIIAGFVKYRNGSILLDGKELKKIRERELLENIGIVFQNPQNQFITYKVIDEIVFTLNRVNKNKEESNIQKAEHLLKEFNLYEYKNYSPYSLSQGQQRKLAVLSMLCGTQKILLCDEPTYGQDNKTSREIMEFLVKKASEGLSIVLVSHDINLVVEYSDYIYEFKDRELRKVEYV</sequence>
<dbReference type="SMART" id="SM00382">
    <property type="entry name" value="AAA"/>
    <property type="match status" value="2"/>
</dbReference>
<dbReference type="PANTHER" id="PTHR43553">
    <property type="entry name" value="HEAVY METAL TRANSPORTER"/>
    <property type="match status" value="1"/>
</dbReference>
<dbReference type="AlphaFoldDB" id="A0A9E2KY80"/>
<evidence type="ECO:0000256" key="3">
    <source>
        <dbReference type="ARBA" id="ARBA00022840"/>
    </source>
</evidence>
<reference evidence="5" key="2">
    <citation type="submission" date="2021-04" db="EMBL/GenBank/DDBJ databases">
        <authorList>
            <person name="Gilroy R."/>
        </authorList>
    </citation>
    <scope>NUCLEOTIDE SEQUENCE</scope>
    <source>
        <strain evidence="5">A6-441</strain>
    </source>
</reference>
<evidence type="ECO:0000313" key="5">
    <source>
        <dbReference type="EMBL" id="MBU3842628.1"/>
    </source>
</evidence>
<dbReference type="Gene3D" id="3.40.50.300">
    <property type="entry name" value="P-loop containing nucleotide triphosphate hydrolases"/>
    <property type="match status" value="2"/>
</dbReference>
<evidence type="ECO:0000259" key="4">
    <source>
        <dbReference type="PROSITE" id="PS50893"/>
    </source>
</evidence>
<evidence type="ECO:0000313" key="6">
    <source>
        <dbReference type="Proteomes" id="UP000724657"/>
    </source>
</evidence>
<dbReference type="InterPro" id="IPR003593">
    <property type="entry name" value="AAA+_ATPase"/>
</dbReference>
<dbReference type="Pfam" id="PF00005">
    <property type="entry name" value="ABC_tran"/>
    <property type="match status" value="2"/>
</dbReference>
<dbReference type="InterPro" id="IPR027417">
    <property type="entry name" value="P-loop_NTPase"/>
</dbReference>
<dbReference type="GO" id="GO:0043190">
    <property type="term" value="C:ATP-binding cassette (ABC) transporter complex"/>
    <property type="evidence" value="ECO:0007669"/>
    <property type="project" value="TreeGrafter"/>
</dbReference>
<reference evidence="5" key="1">
    <citation type="journal article" date="2021" name="PeerJ">
        <title>Extensive microbial diversity within the chicken gut microbiome revealed by metagenomics and culture.</title>
        <authorList>
            <person name="Gilroy R."/>
            <person name="Ravi A."/>
            <person name="Getino M."/>
            <person name="Pursley I."/>
            <person name="Horton D.L."/>
            <person name="Alikhan N.F."/>
            <person name="Baker D."/>
            <person name="Gharbi K."/>
            <person name="Hall N."/>
            <person name="Watson M."/>
            <person name="Adriaenssens E.M."/>
            <person name="Foster-Nyarko E."/>
            <person name="Jarju S."/>
            <person name="Secka A."/>
            <person name="Antonio M."/>
            <person name="Oren A."/>
            <person name="Chaudhuri R.R."/>
            <person name="La Ragione R."/>
            <person name="Hildebrand F."/>
            <person name="Pallen M.J."/>
        </authorList>
    </citation>
    <scope>NUCLEOTIDE SEQUENCE</scope>
    <source>
        <strain evidence="5">A6-441</strain>
    </source>
</reference>
<evidence type="ECO:0000256" key="1">
    <source>
        <dbReference type="ARBA" id="ARBA00022448"/>
    </source>
</evidence>
<dbReference type="SUPFAM" id="SSF52540">
    <property type="entry name" value="P-loop containing nucleoside triphosphate hydrolases"/>
    <property type="match status" value="2"/>
</dbReference>
<dbReference type="InterPro" id="IPR003439">
    <property type="entry name" value="ABC_transporter-like_ATP-bd"/>
</dbReference>
<keyword evidence="1" id="KW-0813">Transport</keyword>
<comment type="caution">
    <text evidence="5">The sequence shown here is derived from an EMBL/GenBank/DDBJ whole genome shotgun (WGS) entry which is preliminary data.</text>
</comment>
<organism evidence="5 6">
    <name type="scientific">Candidatus Fusobacterium pullicola</name>
    <dbReference type="NCBI Taxonomy" id="2838601"/>
    <lineage>
        <taxon>Bacteria</taxon>
        <taxon>Fusobacteriati</taxon>
        <taxon>Fusobacteriota</taxon>
        <taxon>Fusobacteriia</taxon>
        <taxon>Fusobacteriales</taxon>
        <taxon>Fusobacteriaceae</taxon>
        <taxon>Fusobacterium</taxon>
    </lineage>
</organism>
<protein>
    <submittedName>
        <fullName evidence="5">ATP-binding cassette domain-containing protein</fullName>
    </submittedName>
</protein>
<dbReference type="PROSITE" id="PS00211">
    <property type="entry name" value="ABC_TRANSPORTER_1"/>
    <property type="match status" value="2"/>
</dbReference>
<name>A0A9E2KY80_9FUSO</name>
<feature type="domain" description="ABC transporter" evidence="4">
    <location>
        <begin position="258"/>
        <end position="475"/>
    </location>
</feature>
<feature type="domain" description="ABC transporter" evidence="4">
    <location>
        <begin position="7"/>
        <end position="248"/>
    </location>
</feature>
<keyword evidence="3 5" id="KW-0067">ATP-binding</keyword>
<dbReference type="Proteomes" id="UP000724657">
    <property type="component" value="Unassembled WGS sequence"/>
</dbReference>
<dbReference type="EMBL" id="JAHLFN010000064">
    <property type="protein sequence ID" value="MBU3842628.1"/>
    <property type="molecule type" value="Genomic_DNA"/>
</dbReference>
<dbReference type="InterPro" id="IPR017871">
    <property type="entry name" value="ABC_transporter-like_CS"/>
</dbReference>
<keyword evidence="2" id="KW-0547">Nucleotide-binding</keyword>
<accession>A0A9E2KY80</accession>
<dbReference type="GO" id="GO:0005524">
    <property type="term" value="F:ATP binding"/>
    <property type="evidence" value="ECO:0007669"/>
    <property type="project" value="UniProtKB-KW"/>
</dbReference>
<dbReference type="CDD" id="cd03225">
    <property type="entry name" value="ABC_cobalt_CbiO_domain1"/>
    <property type="match status" value="2"/>
</dbReference>
<proteinExistence type="predicted"/>
<gene>
    <name evidence="5" type="ORF">IAA47_06585</name>
</gene>
<evidence type="ECO:0000256" key="2">
    <source>
        <dbReference type="ARBA" id="ARBA00022741"/>
    </source>
</evidence>